<comment type="caution">
    <text evidence="2">The sequence shown here is derived from an EMBL/GenBank/DDBJ whole genome shotgun (WGS) entry which is preliminary data.</text>
</comment>
<dbReference type="AlphaFoldDB" id="A0AAD4N6A7"/>
<dbReference type="InterPro" id="IPR056649">
    <property type="entry name" value="DUF7747"/>
</dbReference>
<accession>A0AAD4N6A7</accession>
<feature type="domain" description="DUF7747" evidence="1">
    <location>
        <begin position="13"/>
        <end position="132"/>
    </location>
</feature>
<sequence length="913" mass="103027">METWYSRDPVSSTQAAFRLIFNIDECVDTSRVLQSRPSRPPDSKGRETYVYLMDGSSVRNIRDLPIDDLAPWNSRKCKSSTRFNAICAHPETGSMVLQRYIVSDTENVPDRLLACYYCKHPTFHVAKKIFYACDGRREGCLPGTFVVFVYEFDQAETLVPQGYACRSNESRRSAKQNMGLPTMVPVGSNGNRMKYSPGDRAVDNSMIEFGHDLNKTQSAIEALFAGGGGTDSADFSMDFGDIKADLMNYSETCDESSSIPSPSLSSSNKFGYFNNIPTGQWLKNHNKSYSQPYNKRRKMSIPQHNPSSFMQQSPSLDMLSSASYKHSFQQRKETRTVFVSQAMLENFQSNGLCEATKLSEYYEQFDEQNSGENGDKHSPEKNTEHGGCALLDTAFNLGKCFVTVLWFRNHTFLEKGKPVIHPIAVLISDQIQQDDLAYLFAELETRINNPDISCRALLLPENVDLEANGIMPTFFNYPCLRLNCAQDFRMSVERRFSTYERDIIANILETDLFGTIKVKTEDNENQSTGLLNSLKFETFVKRLALTERRWPAGIRTWLREKSGWVFERLSLGSRLKAGFGEDESADLGRLTGDLRDELTNRATSLMDQHQSILTMESIVTLIEDFSNDLLIKAARSIIRDPDEREDGVKLNSLKEHVKIDRTEWLKYANKKSKLAEIGLGGVPISEIAAPNCTLDAKLFRGLSRAEKAEVLSKAYEFEVMPVPTSNEDRSDRDTNESSSFIVIDRSNKASYFVSGNQIMENVANTTVSCQCQYSQMNCNNEYQNSRICEHLCSVAIFDDKFAKVLTNAFESNSVHDKIGAMSDIADSTNCWQDKTKMLPSGIQLQSSAGVEIIRCLTSDSNANITEEYREPIFRDSPRYNGHSTPNLNSALSKVMQNKFNLNEENGNGSYQTY</sequence>
<gene>
    <name evidence="2" type="ORF">DdX_08539</name>
</gene>
<proteinExistence type="predicted"/>
<evidence type="ECO:0000259" key="1">
    <source>
        <dbReference type="Pfam" id="PF24927"/>
    </source>
</evidence>
<dbReference type="EMBL" id="JAKKPZ010000013">
    <property type="protein sequence ID" value="KAI1714444.1"/>
    <property type="molecule type" value="Genomic_DNA"/>
</dbReference>
<protein>
    <recommendedName>
        <fullName evidence="1">DUF7747 domain-containing protein</fullName>
    </recommendedName>
</protein>
<evidence type="ECO:0000313" key="3">
    <source>
        <dbReference type="Proteomes" id="UP001201812"/>
    </source>
</evidence>
<dbReference type="Pfam" id="PF24927">
    <property type="entry name" value="DUF7747"/>
    <property type="match status" value="1"/>
</dbReference>
<name>A0AAD4N6A7_9BILA</name>
<evidence type="ECO:0000313" key="2">
    <source>
        <dbReference type="EMBL" id="KAI1714444.1"/>
    </source>
</evidence>
<dbReference type="Proteomes" id="UP001201812">
    <property type="component" value="Unassembled WGS sequence"/>
</dbReference>
<organism evidence="2 3">
    <name type="scientific">Ditylenchus destructor</name>
    <dbReference type="NCBI Taxonomy" id="166010"/>
    <lineage>
        <taxon>Eukaryota</taxon>
        <taxon>Metazoa</taxon>
        <taxon>Ecdysozoa</taxon>
        <taxon>Nematoda</taxon>
        <taxon>Chromadorea</taxon>
        <taxon>Rhabditida</taxon>
        <taxon>Tylenchina</taxon>
        <taxon>Tylenchomorpha</taxon>
        <taxon>Sphaerularioidea</taxon>
        <taxon>Anguinidae</taxon>
        <taxon>Anguininae</taxon>
        <taxon>Ditylenchus</taxon>
    </lineage>
</organism>
<reference evidence="2" key="1">
    <citation type="submission" date="2022-01" db="EMBL/GenBank/DDBJ databases">
        <title>Genome Sequence Resource for Two Populations of Ditylenchus destructor, the Migratory Endoparasitic Phytonematode.</title>
        <authorList>
            <person name="Zhang H."/>
            <person name="Lin R."/>
            <person name="Xie B."/>
        </authorList>
    </citation>
    <scope>NUCLEOTIDE SEQUENCE</scope>
    <source>
        <strain evidence="2">BazhouSP</strain>
    </source>
</reference>
<keyword evidence="3" id="KW-1185">Reference proteome</keyword>